<evidence type="ECO:0000313" key="2">
    <source>
        <dbReference type="Proteomes" id="UP000748531"/>
    </source>
</evidence>
<evidence type="ECO:0000313" key="1">
    <source>
        <dbReference type="EMBL" id="KAF5400538.1"/>
    </source>
</evidence>
<dbReference type="EMBL" id="LUCH01003106">
    <property type="protein sequence ID" value="KAF5400538.1"/>
    <property type="molecule type" value="Genomic_DNA"/>
</dbReference>
<sequence>MFRRLTTFKSLISDAPLQKLGFLCLLRKHPILLACLSSGLVYRGYVAVLQHHVLRIPQSSLHHVNQFFGGFAFYSDGGAAKGQPDNTARMERMIALRQAIENELPQFFERSLFDVPSGLFDPGTIVSVERKDGSVHVFRSRSWANSALIMARAYYMMRSSFRRLELVNILSDSESWELEVSFRIVLFPSPSLRDSRLPADMLWKKLESRAKWHEFRAKFFISETGDISEVRLTKFLPPQRPPNVFQNLKQLAFVKRLNPALPGTRRLPTPTPFVFEANDLRKPLEHDRPSYPAPTQPLPDKRFPMFISNTLDYPISFNVMSIVNELRTASSVPSPVLTSTLFFVHSQVLNPTDVRNTEISPLTFIPSGYLWDFTLLAPYQTNSLSSLLPPSARKSGKSQNEMSVLKYHSVETRTNDSCFLAHSSTCLVPKIIRDLSQTSLVCKLSPSSERLCLSW</sequence>
<dbReference type="Proteomes" id="UP000748531">
    <property type="component" value="Unassembled WGS sequence"/>
</dbReference>
<dbReference type="AlphaFoldDB" id="A0A8J4WGH0"/>
<keyword evidence="2" id="KW-1185">Reference proteome</keyword>
<reference evidence="1" key="1">
    <citation type="submission" date="2019-05" db="EMBL/GenBank/DDBJ databases">
        <title>Annotation for the trematode Paragonimus heterotremus.</title>
        <authorList>
            <person name="Choi Y.-J."/>
        </authorList>
    </citation>
    <scope>NUCLEOTIDE SEQUENCE</scope>
    <source>
        <strain evidence="1">LC</strain>
    </source>
</reference>
<organism evidence="1 2">
    <name type="scientific">Paragonimus heterotremus</name>
    <dbReference type="NCBI Taxonomy" id="100268"/>
    <lineage>
        <taxon>Eukaryota</taxon>
        <taxon>Metazoa</taxon>
        <taxon>Spiralia</taxon>
        <taxon>Lophotrochozoa</taxon>
        <taxon>Platyhelminthes</taxon>
        <taxon>Trematoda</taxon>
        <taxon>Digenea</taxon>
        <taxon>Plagiorchiida</taxon>
        <taxon>Troglotremata</taxon>
        <taxon>Troglotrematidae</taxon>
        <taxon>Paragonimus</taxon>
    </lineage>
</organism>
<proteinExistence type="predicted"/>
<protein>
    <submittedName>
        <fullName evidence="1">Uncharacterized protein</fullName>
    </submittedName>
</protein>
<comment type="caution">
    <text evidence="1">The sequence shown here is derived from an EMBL/GenBank/DDBJ whole genome shotgun (WGS) entry which is preliminary data.</text>
</comment>
<accession>A0A8J4WGH0</accession>
<dbReference type="OrthoDB" id="6225644at2759"/>
<gene>
    <name evidence="1" type="ORF">PHET_06056</name>
</gene>
<name>A0A8J4WGH0_9TREM</name>